<gene>
    <name evidence="2" type="ORF">FIV34_11510</name>
</gene>
<dbReference type="KEGG" id="lpy:FIV34_11510"/>
<feature type="chain" id="PRO_5021438757" evidence="1">
    <location>
        <begin position="27"/>
        <end position="205"/>
    </location>
</feature>
<feature type="signal peptide" evidence="1">
    <location>
        <begin position="1"/>
        <end position="26"/>
    </location>
</feature>
<sequence length="205" mass="22047">MKTARLIAFVTIGMAAALGRPASAAAQDATTSTEAAAVYKAFLHHWMGKSHQPINVARVAEPMHPTGSDGGCEGHADIEAIIKRPAERIDDLGKVLGPDASIRYIDPSTWHPTDPQHLIQQGKSVDDAVNAGMSAALLTFSAIAFNERRDVAVFSFSFVCGGLCGNGGITVMRKKDGKWENDPRQCAHWISGTMPLDRQLRIAQK</sequence>
<organism evidence="2 3">
    <name type="scientific">Luteibacter pinisoli</name>
    <dbReference type="NCBI Taxonomy" id="2589080"/>
    <lineage>
        <taxon>Bacteria</taxon>
        <taxon>Pseudomonadati</taxon>
        <taxon>Pseudomonadota</taxon>
        <taxon>Gammaproteobacteria</taxon>
        <taxon>Lysobacterales</taxon>
        <taxon>Rhodanobacteraceae</taxon>
        <taxon>Luteibacter</taxon>
    </lineage>
</organism>
<name>A0A4Y5Z6B2_9GAMM</name>
<proteinExistence type="predicted"/>
<reference evidence="2 3" key="1">
    <citation type="submission" date="2019-06" db="EMBL/GenBank/DDBJ databases">
        <title>A complete genome sequence for Luteibacter pinisoli MAH-14.</title>
        <authorList>
            <person name="Baltrus D.A."/>
        </authorList>
    </citation>
    <scope>NUCLEOTIDE SEQUENCE [LARGE SCALE GENOMIC DNA]</scope>
    <source>
        <strain evidence="2 3">MAH-14</strain>
    </source>
</reference>
<accession>A0A4Y5Z6B2</accession>
<keyword evidence="1" id="KW-0732">Signal</keyword>
<evidence type="ECO:0000313" key="3">
    <source>
        <dbReference type="Proteomes" id="UP000316093"/>
    </source>
</evidence>
<dbReference type="Proteomes" id="UP000316093">
    <property type="component" value="Chromosome"/>
</dbReference>
<keyword evidence="3" id="KW-1185">Reference proteome</keyword>
<protein>
    <submittedName>
        <fullName evidence="2">Uncharacterized protein</fullName>
    </submittedName>
</protein>
<evidence type="ECO:0000256" key="1">
    <source>
        <dbReference type="SAM" id="SignalP"/>
    </source>
</evidence>
<dbReference type="AlphaFoldDB" id="A0A4Y5Z6B2"/>
<evidence type="ECO:0000313" key="2">
    <source>
        <dbReference type="EMBL" id="QDE39788.1"/>
    </source>
</evidence>
<dbReference type="RefSeq" id="WP_139982849.1">
    <property type="nucleotide sequence ID" value="NZ_CP041046.1"/>
</dbReference>
<dbReference type="EMBL" id="CP041046">
    <property type="protein sequence ID" value="QDE39788.1"/>
    <property type="molecule type" value="Genomic_DNA"/>
</dbReference>
<dbReference type="OrthoDB" id="7173203at2"/>